<dbReference type="PANTHER" id="PTHR33705:SF2">
    <property type="entry name" value="PHOSPHOCARRIER PROTEIN NPR"/>
    <property type="match status" value="1"/>
</dbReference>
<comment type="subcellular location">
    <subcellularLocation>
        <location evidence="2">Cytoplasm</location>
    </subcellularLocation>
</comment>
<dbReference type="NCBIfam" id="TIGR01003">
    <property type="entry name" value="PTS_HPr_family"/>
    <property type="match status" value="1"/>
</dbReference>
<dbReference type="GO" id="GO:0009401">
    <property type="term" value="P:phosphoenolpyruvate-dependent sugar phosphotransferase system"/>
    <property type="evidence" value="ECO:0007669"/>
    <property type="project" value="UniProtKB-KW"/>
</dbReference>
<proteinExistence type="predicted"/>
<dbReference type="Proteomes" id="UP000275951">
    <property type="component" value="Chromosome"/>
</dbReference>
<evidence type="ECO:0000256" key="1">
    <source>
        <dbReference type="ARBA" id="ARBA00003681"/>
    </source>
</evidence>
<dbReference type="Gene3D" id="3.30.1340.10">
    <property type="entry name" value="HPr-like"/>
    <property type="match status" value="1"/>
</dbReference>
<evidence type="ECO:0000256" key="3">
    <source>
        <dbReference type="ARBA" id="ARBA00020422"/>
    </source>
</evidence>
<dbReference type="SUPFAM" id="SSF55594">
    <property type="entry name" value="HPr-like"/>
    <property type="match status" value="1"/>
</dbReference>
<keyword evidence="4" id="KW-0963">Cytoplasm</keyword>
<gene>
    <name evidence="7" type="ORF">EBQ10_05495</name>
</gene>
<dbReference type="PRINTS" id="PR00107">
    <property type="entry name" value="PHOSPHOCPHPR"/>
</dbReference>
<dbReference type="GO" id="GO:0005737">
    <property type="term" value="C:cytoplasm"/>
    <property type="evidence" value="ECO:0007669"/>
    <property type="project" value="UniProtKB-SubCell"/>
</dbReference>
<name>A0A3Q9GM86_9ACTO</name>
<accession>A0A3Q9GM86</accession>
<dbReference type="InterPro" id="IPR050399">
    <property type="entry name" value="HPr"/>
</dbReference>
<evidence type="ECO:0000256" key="2">
    <source>
        <dbReference type="ARBA" id="ARBA00004496"/>
    </source>
</evidence>
<dbReference type="AlphaFoldDB" id="A0A3Q9GM86"/>
<dbReference type="InterPro" id="IPR000032">
    <property type="entry name" value="HPr-like"/>
</dbReference>
<dbReference type="PROSITE" id="PS00369">
    <property type="entry name" value="PTS_HPR_HIS"/>
    <property type="match status" value="1"/>
</dbReference>
<dbReference type="CDD" id="cd00367">
    <property type="entry name" value="PTS-HPr_like"/>
    <property type="match status" value="1"/>
</dbReference>
<dbReference type="RefSeq" id="WP_108726571.1">
    <property type="nucleotide sequence ID" value="NZ_CP029001.1"/>
</dbReference>
<evidence type="ECO:0000313" key="8">
    <source>
        <dbReference type="Proteomes" id="UP000275951"/>
    </source>
</evidence>
<dbReference type="EMBL" id="CP033905">
    <property type="protein sequence ID" value="AZR06800.1"/>
    <property type="molecule type" value="Genomic_DNA"/>
</dbReference>
<comment type="function">
    <text evidence="1">General (non sugar-specific) component of the phosphoenolpyruvate-dependent sugar phosphotransferase system (sugar PTS). This major carbohydrate active-transport system catalyzes the phosphorylation of incoming sugar substrates concomitantly with their translocation across the cell membrane. The phosphoryl group from phosphoenolpyruvate (PEP) is transferred to the phosphoryl carrier protein HPr by enzyme I. Phospho-HPr then transfers it to the PTS EIIA domain.</text>
</comment>
<evidence type="ECO:0000313" key="7">
    <source>
        <dbReference type="EMBL" id="AZR06800.1"/>
    </source>
</evidence>
<dbReference type="InterPro" id="IPR035895">
    <property type="entry name" value="HPr-like_sf"/>
</dbReference>
<sequence length="86" mass="8922">MLTRTAKVASRVGLHARPAAQLAQAAADENIDITISFEGEEADAASILELMSLGAMHGDEVTLSTDDAAGEAALDRLVALIESDLD</sequence>
<dbReference type="Pfam" id="PF00381">
    <property type="entry name" value="PTS-HPr"/>
    <property type="match status" value="1"/>
</dbReference>
<dbReference type="PROSITE" id="PS51350">
    <property type="entry name" value="PTS_HPR_DOM"/>
    <property type="match status" value="1"/>
</dbReference>
<keyword evidence="5" id="KW-0598">Phosphotransferase system</keyword>
<dbReference type="PANTHER" id="PTHR33705">
    <property type="entry name" value="PHOSPHOCARRIER PROTEIN HPR"/>
    <property type="match status" value="1"/>
</dbReference>
<reference evidence="7 8" key="1">
    <citation type="submission" date="2018-11" db="EMBL/GenBank/DDBJ databases">
        <title>Multidrug-resistant genes are associated with an 42-kb island TGI1 carrying a complex class 1 integron in a Trueperella pyogenes.</title>
        <authorList>
            <person name="Dong W."/>
        </authorList>
    </citation>
    <scope>NUCLEOTIDE SEQUENCE [LARGE SCALE GENOMIC DNA]</scope>
    <source>
        <strain evidence="7 8">TP4</strain>
    </source>
</reference>
<dbReference type="InterPro" id="IPR001020">
    <property type="entry name" value="PTS_HPr_His_P_site"/>
</dbReference>
<evidence type="ECO:0000256" key="5">
    <source>
        <dbReference type="ARBA" id="ARBA00022683"/>
    </source>
</evidence>
<organism evidence="7 8">
    <name type="scientific">Trueperella pyogenes</name>
    <dbReference type="NCBI Taxonomy" id="1661"/>
    <lineage>
        <taxon>Bacteria</taxon>
        <taxon>Bacillati</taxon>
        <taxon>Actinomycetota</taxon>
        <taxon>Actinomycetes</taxon>
        <taxon>Actinomycetales</taxon>
        <taxon>Actinomycetaceae</taxon>
        <taxon>Trueperella</taxon>
    </lineage>
</organism>
<evidence type="ECO:0000256" key="4">
    <source>
        <dbReference type="ARBA" id="ARBA00022490"/>
    </source>
</evidence>
<evidence type="ECO:0000259" key="6">
    <source>
        <dbReference type="PROSITE" id="PS51350"/>
    </source>
</evidence>
<feature type="domain" description="HPr" evidence="6">
    <location>
        <begin position="1"/>
        <end position="86"/>
    </location>
</feature>
<protein>
    <recommendedName>
        <fullName evidence="3">Phosphocarrier protein HPr</fullName>
    </recommendedName>
</protein>